<organism evidence="1 2">
    <name type="scientific">Trichonephila clavata</name>
    <name type="common">Joro spider</name>
    <name type="synonym">Nephila clavata</name>
    <dbReference type="NCBI Taxonomy" id="2740835"/>
    <lineage>
        <taxon>Eukaryota</taxon>
        <taxon>Metazoa</taxon>
        <taxon>Ecdysozoa</taxon>
        <taxon>Arthropoda</taxon>
        <taxon>Chelicerata</taxon>
        <taxon>Arachnida</taxon>
        <taxon>Araneae</taxon>
        <taxon>Araneomorphae</taxon>
        <taxon>Entelegynae</taxon>
        <taxon>Araneoidea</taxon>
        <taxon>Nephilidae</taxon>
        <taxon>Trichonephila</taxon>
    </lineage>
</organism>
<evidence type="ECO:0000313" key="1">
    <source>
        <dbReference type="EMBL" id="GFR11480.1"/>
    </source>
</evidence>
<evidence type="ECO:0000313" key="2">
    <source>
        <dbReference type="Proteomes" id="UP000887116"/>
    </source>
</evidence>
<protein>
    <submittedName>
        <fullName evidence="1">Uncharacterized protein</fullName>
    </submittedName>
</protein>
<proteinExistence type="predicted"/>
<reference evidence="1" key="1">
    <citation type="submission" date="2020-07" db="EMBL/GenBank/DDBJ databases">
        <title>Multicomponent nature underlies the extraordinary mechanical properties of spider dragline silk.</title>
        <authorList>
            <person name="Kono N."/>
            <person name="Nakamura H."/>
            <person name="Mori M."/>
            <person name="Yoshida Y."/>
            <person name="Ohtoshi R."/>
            <person name="Malay A.D."/>
            <person name="Moran D.A.P."/>
            <person name="Tomita M."/>
            <person name="Numata K."/>
            <person name="Arakawa K."/>
        </authorList>
    </citation>
    <scope>NUCLEOTIDE SEQUENCE</scope>
</reference>
<dbReference type="AlphaFoldDB" id="A0A8X6GY89"/>
<keyword evidence="2" id="KW-1185">Reference proteome</keyword>
<name>A0A8X6GY89_TRICU</name>
<dbReference type="Proteomes" id="UP000887116">
    <property type="component" value="Unassembled WGS sequence"/>
</dbReference>
<sequence length="18" mass="2171">MSIENDYFVEPVIDEEIE</sequence>
<comment type="caution">
    <text evidence="1">The sequence shown here is derived from an EMBL/GenBank/DDBJ whole genome shotgun (WGS) entry which is preliminary data.</text>
</comment>
<accession>A0A8X6GY89</accession>
<feature type="non-terminal residue" evidence="1">
    <location>
        <position position="18"/>
    </location>
</feature>
<dbReference type="EMBL" id="BMAO01036550">
    <property type="protein sequence ID" value="GFR11480.1"/>
    <property type="molecule type" value="Genomic_DNA"/>
</dbReference>
<gene>
    <name evidence="1" type="ORF">TNCT_565471</name>
</gene>